<accession>A0A0U9I2F6</accession>
<keyword evidence="3" id="KW-0812">Transmembrane</keyword>
<evidence type="ECO:0000313" key="5">
    <source>
        <dbReference type="Proteomes" id="UP000052946"/>
    </source>
</evidence>
<keyword evidence="1" id="KW-0175">Coiled coil</keyword>
<dbReference type="RefSeq" id="WP_058951388.1">
    <property type="nucleotide sequence ID" value="NZ_BBXV01000080.1"/>
</dbReference>
<dbReference type="AlphaFoldDB" id="A0A0U9I2F6"/>
<dbReference type="OrthoDB" id="2385264at2"/>
<dbReference type="EMBL" id="BBXV01000080">
    <property type="protein sequence ID" value="GAQ19901.1"/>
    <property type="molecule type" value="Genomic_DNA"/>
</dbReference>
<comment type="caution">
    <text evidence="4">The sequence shown here is derived from an EMBL/GenBank/DDBJ whole genome shotgun (WGS) entry which is preliminary data.</text>
</comment>
<feature type="region of interest" description="Disordered" evidence="2">
    <location>
        <begin position="233"/>
        <end position="269"/>
    </location>
</feature>
<name>A0A0U9I2F6_9BACI</name>
<keyword evidence="3" id="KW-0472">Membrane</keyword>
<sequence>MKKGIKKFIHKFIMDDKGAVSIYLIIITLLLFLFNAVLIDYARILVAERQTEQAAKVALRSTMSSYNQGLQDKGLFAFDGDQGQSTELFKKVFAKNLEPGDGEGFKFVDVQPEESEITTELNLERGLSNKDILEYQILEDMKYKAPIEIGEAILENFLSISDEMEKASVYVDVIGEIEEDVEERENKLDEAKKLIEEAKDILDGINSKVTSQNSSSYPAVNNLQDIFTGHTKYLDAYPINPPNEEDDDDKSDEEKENEEKDKEDADKFKTEATNLLTKLVDTSNSAKGKLEEALVLVQDAEELNGNIRTTIENAEDSKGESYNDAQNESQNGIDLGDDSGLDNAFDSVNDYVLDDGFFTNLKGAVQQAIDELDEDDLRTDQFIPKINEIKEGVNDGFHSKRHNELSNGISQASDYYENTNDHIDEAIQILEEGRAEFKDQALEEEEEKADSSLEDVKNEMDEIQKTIGDLEGDIGTYKELEELVLKYNGAIERNGESYDLENRDATADEAMSFIDTLFKNLGEKLVSARDELYINEYVLTRFKSHEFSSEGSSSYTFENNQVEYIIYGHESFGANYMAAMSEIFALRFAINFVSAMMSKENKVFGPYAWVAGLTSAFAQTVQDITMLSQGESIQLFPGKRPRTVYKDYLRLFLFAHPEGKKTERIMAVLDYETETDLTESSSYITGRSTSSLRLWFLPGVAEMLGESGIIPGRVEGNRFYIEKEINYSY</sequence>
<reference evidence="4 5" key="2">
    <citation type="journal article" date="2016" name="Genome Announc.">
        <title>Draft Genome Sequence of Oceanobacillus picturae Heshi-B3, Isolated from Fermented Rice Bran in a Traditional Japanese Seafood Dish.</title>
        <authorList>
            <person name="Akuzawa S."/>
            <person name="Nagaoka J."/>
            <person name="Kanekatsu M."/>
            <person name="Kanesaki Y."/>
            <person name="Suzuki T."/>
        </authorList>
    </citation>
    <scope>NUCLEOTIDE SEQUENCE [LARGE SCALE GENOMIC DNA]</scope>
    <source>
        <strain evidence="4 5">Heshi-B3</strain>
    </source>
</reference>
<feature type="coiled-coil region" evidence="1">
    <location>
        <begin position="174"/>
        <end position="208"/>
    </location>
</feature>
<organism evidence="4 5">
    <name type="scientific">Oceanobacillus picturae</name>
    <dbReference type="NCBI Taxonomy" id="171693"/>
    <lineage>
        <taxon>Bacteria</taxon>
        <taxon>Bacillati</taxon>
        <taxon>Bacillota</taxon>
        <taxon>Bacilli</taxon>
        <taxon>Bacillales</taxon>
        <taxon>Bacillaceae</taxon>
        <taxon>Oceanobacillus</taxon>
    </lineage>
</organism>
<keyword evidence="3" id="KW-1133">Transmembrane helix</keyword>
<feature type="coiled-coil region" evidence="1">
    <location>
        <begin position="427"/>
        <end position="473"/>
    </location>
</feature>
<reference evidence="5" key="1">
    <citation type="submission" date="2015-07" db="EMBL/GenBank/DDBJ databases">
        <title>Draft Genome Sequence of Oceanobacillus picturae Heshi-B3 that Was Isolated from Fermented Rice Bran with Aging Salted Mackerel, Which Was Named Heshiko as Traditional Fermented Seafood in Japan.</title>
        <authorList>
            <person name="Akuzawa S."/>
            <person name="Nakagawa J."/>
            <person name="Kanekatsu T."/>
            <person name="Kanesaki Y."/>
            <person name="Suzuki T."/>
        </authorList>
    </citation>
    <scope>NUCLEOTIDE SEQUENCE [LARGE SCALE GENOMIC DNA]</scope>
    <source>
        <strain evidence="5">Heshi-B3</strain>
    </source>
</reference>
<feature type="compositionally biased region" description="Acidic residues" evidence="2">
    <location>
        <begin position="243"/>
        <end position="256"/>
    </location>
</feature>
<feature type="compositionally biased region" description="Basic and acidic residues" evidence="2">
    <location>
        <begin position="257"/>
        <end position="269"/>
    </location>
</feature>
<proteinExistence type="predicted"/>
<feature type="region of interest" description="Disordered" evidence="2">
    <location>
        <begin position="311"/>
        <end position="337"/>
    </location>
</feature>
<evidence type="ECO:0000256" key="1">
    <source>
        <dbReference type="SAM" id="Coils"/>
    </source>
</evidence>
<protein>
    <submittedName>
        <fullName evidence="4">Uncharacterized protein</fullName>
    </submittedName>
</protein>
<evidence type="ECO:0000313" key="4">
    <source>
        <dbReference type="EMBL" id="GAQ19901.1"/>
    </source>
</evidence>
<gene>
    <name evidence="4" type="ORF">OPHB3_3886</name>
</gene>
<evidence type="ECO:0000256" key="2">
    <source>
        <dbReference type="SAM" id="MobiDB-lite"/>
    </source>
</evidence>
<evidence type="ECO:0000256" key="3">
    <source>
        <dbReference type="SAM" id="Phobius"/>
    </source>
</evidence>
<dbReference type="Pfam" id="PF18960">
    <property type="entry name" value="DUF5702"/>
    <property type="match status" value="1"/>
</dbReference>
<feature type="compositionally biased region" description="Polar residues" evidence="2">
    <location>
        <begin position="323"/>
        <end position="332"/>
    </location>
</feature>
<dbReference type="InterPro" id="IPR043756">
    <property type="entry name" value="DUF5702"/>
</dbReference>
<feature type="transmembrane region" description="Helical" evidence="3">
    <location>
        <begin position="20"/>
        <end position="39"/>
    </location>
</feature>
<dbReference type="Proteomes" id="UP000052946">
    <property type="component" value="Unassembled WGS sequence"/>
</dbReference>